<keyword evidence="1" id="KW-0472">Membrane</keyword>
<dbReference type="EMBL" id="CP037452">
    <property type="protein sequence ID" value="QDV52634.1"/>
    <property type="molecule type" value="Genomic_DNA"/>
</dbReference>
<reference evidence="2 3" key="1">
    <citation type="submission" date="2019-03" db="EMBL/GenBank/DDBJ databases">
        <title>Deep-cultivation of Planctomycetes and their phenomic and genomic characterization uncovers novel biology.</title>
        <authorList>
            <person name="Wiegand S."/>
            <person name="Jogler M."/>
            <person name="Boedeker C."/>
            <person name="Pinto D."/>
            <person name="Vollmers J."/>
            <person name="Rivas-Marin E."/>
            <person name="Kohn T."/>
            <person name="Peeters S.H."/>
            <person name="Heuer A."/>
            <person name="Rast P."/>
            <person name="Oberbeckmann S."/>
            <person name="Bunk B."/>
            <person name="Jeske O."/>
            <person name="Meyerdierks A."/>
            <person name="Storesund J.E."/>
            <person name="Kallscheuer N."/>
            <person name="Luecker S."/>
            <person name="Lage O.M."/>
            <person name="Pohl T."/>
            <person name="Merkel B.J."/>
            <person name="Hornburger P."/>
            <person name="Mueller R.-W."/>
            <person name="Bruemmer F."/>
            <person name="Labrenz M."/>
            <person name="Spormann A.M."/>
            <person name="Op den Camp H."/>
            <person name="Overmann J."/>
            <person name="Amann R."/>
            <person name="Jetten M.S.M."/>
            <person name="Mascher T."/>
            <person name="Medema M.H."/>
            <person name="Devos D.P."/>
            <person name="Kaster A.-K."/>
            <person name="Ovreas L."/>
            <person name="Rohde M."/>
            <person name="Galperin M.Y."/>
            <person name="Jogler C."/>
        </authorList>
    </citation>
    <scope>NUCLEOTIDE SEQUENCE [LARGE SCALE GENOMIC DNA]</scope>
    <source>
        <strain evidence="2 3">Enr17</strain>
    </source>
</reference>
<evidence type="ECO:0000256" key="1">
    <source>
        <dbReference type="SAM" id="Phobius"/>
    </source>
</evidence>
<accession>A0A518IHR4</accession>
<name>A0A518IHR4_9PLAN</name>
<keyword evidence="1" id="KW-0812">Transmembrane</keyword>
<dbReference type="KEGG" id="gfm:Enr17x_46980"/>
<gene>
    <name evidence="2" type="ORF">Enr17x_46980</name>
</gene>
<evidence type="ECO:0000313" key="2">
    <source>
        <dbReference type="EMBL" id="QDV52634.1"/>
    </source>
</evidence>
<proteinExistence type="predicted"/>
<evidence type="ECO:0000313" key="3">
    <source>
        <dbReference type="Proteomes" id="UP000318313"/>
    </source>
</evidence>
<keyword evidence="1" id="KW-1133">Transmembrane helix</keyword>
<dbReference type="AlphaFoldDB" id="A0A518IHR4"/>
<protein>
    <submittedName>
        <fullName evidence="2">Uncharacterized protein</fullName>
    </submittedName>
</protein>
<dbReference type="Proteomes" id="UP000318313">
    <property type="component" value="Chromosome"/>
</dbReference>
<organism evidence="2 3">
    <name type="scientific">Gimesia fumaroli</name>
    <dbReference type="NCBI Taxonomy" id="2527976"/>
    <lineage>
        <taxon>Bacteria</taxon>
        <taxon>Pseudomonadati</taxon>
        <taxon>Planctomycetota</taxon>
        <taxon>Planctomycetia</taxon>
        <taxon>Planctomycetales</taxon>
        <taxon>Planctomycetaceae</taxon>
        <taxon>Gimesia</taxon>
    </lineage>
</organism>
<sequence>MNPHHELEELLQCLGKPLPPENSLVDKVMDRLPNSPVFTPSNRKGLRIMRSSLGLSVSVLVLLAVWLLSLSAPELTLAELREAIGREHCLHVEFDTGDELWILLGEHQSWHRDRNGNAAYHDHRRNIHQQWNPQLSFIMEDHLSRTALGPPSSPLDAVGLPQEWLTTPNADLPSGDSPSWTRSTESVEGLRLIRFDFFGQNSLKQRVVKRQLWVDPQTKLPVRVRQRLGDGSYRDGRYSFPQSGPRSLADLGVPANLPVRIISDVQPASEPELARALKKIDEAIGRFPTRYRALIWGEEMQVLYQDGLPQWDESGFYWGPVKLCRLRYDASEVRLWDWFETPQPWSILLNDGQRRVDYNTRENRIRIGPRGRGNSIIPMECFWPIGGTATRLNTPGKNDAGLIGIRFEGVNWRKDCWFDPAHDHIAVEQIDWNVDSDGWCRTEEHRLTDLRQLPGDRWYPAMRITTLHRPGLTDETIVTLFHIQPFQAREHPLAQFDIDRLLQEARKQGATVTTD</sequence>
<feature type="transmembrane region" description="Helical" evidence="1">
    <location>
        <begin position="53"/>
        <end position="72"/>
    </location>
</feature>
<keyword evidence="3" id="KW-1185">Reference proteome</keyword>